<keyword evidence="5" id="KW-1185">Reference proteome</keyword>
<dbReference type="OrthoDB" id="3873198at2"/>
<keyword evidence="2" id="KW-0732">Signal</keyword>
<gene>
    <name evidence="4" type="ORF">C7C46_22360</name>
</gene>
<feature type="signal peptide" evidence="2">
    <location>
        <begin position="1"/>
        <end position="23"/>
    </location>
</feature>
<sequence>MALRPTAVAVLAGTLLLVPLATAAPAGAAERSAGGSAVTVAPTGTLAADGTVTLSGSYRCTASGTVLVSSKLRAGSEEHGIGGTAATCDGREHSWTNQDTPRRSALQTGPAEVEATLLKLDTSSGLPLPVLLAADREPISLVAAPN</sequence>
<evidence type="ECO:0000313" key="5">
    <source>
        <dbReference type="Proteomes" id="UP000248039"/>
    </source>
</evidence>
<accession>A0A2V4N4Y2</accession>
<evidence type="ECO:0000259" key="3">
    <source>
        <dbReference type="Pfam" id="PF19816"/>
    </source>
</evidence>
<comment type="caution">
    <text evidence="4">The sequence shown here is derived from an EMBL/GenBank/DDBJ whole genome shotgun (WGS) entry which is preliminary data.</text>
</comment>
<dbReference type="AlphaFoldDB" id="A0A2V4N4Y2"/>
<protein>
    <recommendedName>
        <fullName evidence="3">DUF6299 domain-containing protein</fullName>
    </recommendedName>
</protein>
<feature type="region of interest" description="Disordered" evidence="1">
    <location>
        <begin position="78"/>
        <end position="105"/>
    </location>
</feature>
<evidence type="ECO:0000256" key="2">
    <source>
        <dbReference type="SAM" id="SignalP"/>
    </source>
</evidence>
<feature type="domain" description="DUF6299" evidence="3">
    <location>
        <begin position="37"/>
        <end position="143"/>
    </location>
</feature>
<proteinExistence type="predicted"/>
<name>A0A2V4N4Y2_9ACTN</name>
<organism evidence="4 5">
    <name type="scientific">Streptomyces tateyamensis</name>
    <dbReference type="NCBI Taxonomy" id="565073"/>
    <lineage>
        <taxon>Bacteria</taxon>
        <taxon>Bacillati</taxon>
        <taxon>Actinomycetota</taxon>
        <taxon>Actinomycetes</taxon>
        <taxon>Kitasatosporales</taxon>
        <taxon>Streptomycetaceae</taxon>
        <taxon>Streptomyces</taxon>
    </lineage>
</organism>
<evidence type="ECO:0000313" key="4">
    <source>
        <dbReference type="EMBL" id="PYC76388.1"/>
    </source>
</evidence>
<dbReference type="InterPro" id="IPR046266">
    <property type="entry name" value="DUF6299"/>
</dbReference>
<dbReference type="EMBL" id="PYBW01000083">
    <property type="protein sequence ID" value="PYC76388.1"/>
    <property type="molecule type" value="Genomic_DNA"/>
</dbReference>
<feature type="chain" id="PRO_5039542966" description="DUF6299 domain-containing protein" evidence="2">
    <location>
        <begin position="24"/>
        <end position="146"/>
    </location>
</feature>
<dbReference type="Pfam" id="PF19816">
    <property type="entry name" value="DUF6299"/>
    <property type="match status" value="1"/>
</dbReference>
<evidence type="ECO:0000256" key="1">
    <source>
        <dbReference type="SAM" id="MobiDB-lite"/>
    </source>
</evidence>
<dbReference type="RefSeq" id="WP_110671691.1">
    <property type="nucleotide sequence ID" value="NZ_PYBW01000083.1"/>
</dbReference>
<dbReference type="Proteomes" id="UP000248039">
    <property type="component" value="Unassembled WGS sequence"/>
</dbReference>
<reference evidence="4 5" key="1">
    <citation type="submission" date="2018-03" db="EMBL/GenBank/DDBJ databases">
        <title>Bioinformatic expansion and discovery of thiopeptide antibiotics.</title>
        <authorList>
            <person name="Schwalen C.J."/>
            <person name="Hudson G.A."/>
            <person name="Mitchell D.A."/>
        </authorList>
    </citation>
    <scope>NUCLEOTIDE SEQUENCE [LARGE SCALE GENOMIC DNA]</scope>
    <source>
        <strain evidence="4 5">ATCC 21389</strain>
    </source>
</reference>